<comment type="caution">
    <text evidence="2">The sequence shown here is derived from an EMBL/GenBank/DDBJ whole genome shotgun (WGS) entry which is preliminary data.</text>
</comment>
<dbReference type="EMBL" id="ACJM01000003">
    <property type="protein sequence ID" value="EEG78359.1"/>
    <property type="molecule type" value="Genomic_DNA"/>
</dbReference>
<evidence type="ECO:0000256" key="1">
    <source>
        <dbReference type="SAM" id="Phobius"/>
    </source>
</evidence>
<feature type="transmembrane region" description="Helical" evidence="1">
    <location>
        <begin position="34"/>
        <end position="52"/>
    </location>
</feature>
<keyword evidence="1" id="KW-1133">Transmembrane helix</keyword>
<keyword evidence="3" id="KW-1185">Reference proteome</keyword>
<protein>
    <submittedName>
        <fullName evidence="2">Uncharacterized protein</fullName>
    </submittedName>
</protein>
<gene>
    <name evidence="2" type="ORF">DealDRAFT_0774</name>
</gene>
<sequence>MNNVAKIIFLLLLTVILVFNFEGVVLGLLTINPIFLVLVLILYVLVQISSKLNQGR</sequence>
<keyword evidence="1" id="KW-0812">Transmembrane</keyword>
<dbReference type="AlphaFoldDB" id="C0GE65"/>
<evidence type="ECO:0000313" key="2">
    <source>
        <dbReference type="EMBL" id="EEG78359.1"/>
    </source>
</evidence>
<organism evidence="2 3">
    <name type="scientific">Dethiobacter alkaliphilus AHT 1</name>
    <dbReference type="NCBI Taxonomy" id="555088"/>
    <lineage>
        <taxon>Bacteria</taxon>
        <taxon>Bacillati</taxon>
        <taxon>Bacillota</taxon>
        <taxon>Dethiobacteria</taxon>
        <taxon>Dethiobacterales</taxon>
        <taxon>Dethiobacteraceae</taxon>
        <taxon>Dethiobacter</taxon>
    </lineage>
</organism>
<keyword evidence="1" id="KW-0472">Membrane</keyword>
<evidence type="ECO:0000313" key="3">
    <source>
        <dbReference type="Proteomes" id="UP000006443"/>
    </source>
</evidence>
<accession>C0GE65</accession>
<proteinExistence type="predicted"/>
<name>C0GE65_DETAL</name>
<dbReference type="Proteomes" id="UP000006443">
    <property type="component" value="Unassembled WGS sequence"/>
</dbReference>
<feature type="transmembrane region" description="Helical" evidence="1">
    <location>
        <begin position="7"/>
        <end position="28"/>
    </location>
</feature>
<reference evidence="2 3" key="1">
    <citation type="submission" date="2009-02" db="EMBL/GenBank/DDBJ databases">
        <title>Sequencing of the draft genome and assembly of Dethiobacter alkaliphilus AHT 1.</title>
        <authorList>
            <consortium name="US DOE Joint Genome Institute (JGI-PGF)"/>
            <person name="Lucas S."/>
            <person name="Copeland A."/>
            <person name="Lapidus A."/>
            <person name="Glavina del Rio T."/>
            <person name="Dalin E."/>
            <person name="Tice H."/>
            <person name="Bruce D."/>
            <person name="Goodwin L."/>
            <person name="Pitluck S."/>
            <person name="Larimer F."/>
            <person name="Land M.L."/>
            <person name="Hauser L."/>
            <person name="Muyzer G."/>
        </authorList>
    </citation>
    <scope>NUCLEOTIDE SEQUENCE [LARGE SCALE GENOMIC DNA]</scope>
    <source>
        <strain evidence="2 3">AHT 1</strain>
    </source>
</reference>